<evidence type="ECO:0000256" key="1">
    <source>
        <dbReference type="SAM" id="MobiDB-lite"/>
    </source>
</evidence>
<gene>
    <name evidence="2" type="ORF">CDAR_522141</name>
</gene>
<feature type="region of interest" description="Disordered" evidence="1">
    <location>
        <begin position="1"/>
        <end position="22"/>
    </location>
</feature>
<organism evidence="2 3">
    <name type="scientific">Caerostris darwini</name>
    <dbReference type="NCBI Taxonomy" id="1538125"/>
    <lineage>
        <taxon>Eukaryota</taxon>
        <taxon>Metazoa</taxon>
        <taxon>Ecdysozoa</taxon>
        <taxon>Arthropoda</taxon>
        <taxon>Chelicerata</taxon>
        <taxon>Arachnida</taxon>
        <taxon>Araneae</taxon>
        <taxon>Araneomorphae</taxon>
        <taxon>Entelegynae</taxon>
        <taxon>Araneoidea</taxon>
        <taxon>Araneidae</taxon>
        <taxon>Caerostris</taxon>
    </lineage>
</organism>
<sequence length="156" mass="17447">MGTAAAFKSSADDEVEMPASPLPPTHPIGHYAPGKGGLCYLLKLKYFVTSIEKSSVCPLLLSLIRWGQQQPLKPLLMMRSRCPPIPYPLLTPSAIMRLGRGNCAELAIKKRAASKVLYQQQIGKLRSKRKQGKNRKKGEKHCKKKKRIWKLYFSAG</sequence>
<reference evidence="2 3" key="1">
    <citation type="submission" date="2021-06" db="EMBL/GenBank/DDBJ databases">
        <title>Caerostris darwini draft genome.</title>
        <authorList>
            <person name="Kono N."/>
            <person name="Arakawa K."/>
        </authorList>
    </citation>
    <scope>NUCLEOTIDE SEQUENCE [LARGE SCALE GENOMIC DNA]</scope>
</reference>
<comment type="caution">
    <text evidence="2">The sequence shown here is derived from an EMBL/GenBank/DDBJ whole genome shotgun (WGS) entry which is preliminary data.</text>
</comment>
<evidence type="ECO:0000313" key="2">
    <source>
        <dbReference type="EMBL" id="GIY34894.1"/>
    </source>
</evidence>
<evidence type="ECO:0000313" key="3">
    <source>
        <dbReference type="Proteomes" id="UP001054837"/>
    </source>
</evidence>
<dbReference type="EMBL" id="BPLQ01008111">
    <property type="protein sequence ID" value="GIY34894.1"/>
    <property type="molecule type" value="Genomic_DNA"/>
</dbReference>
<name>A0AAV4SLJ6_9ARAC</name>
<dbReference type="AlphaFoldDB" id="A0AAV4SLJ6"/>
<proteinExistence type="predicted"/>
<dbReference type="Proteomes" id="UP001054837">
    <property type="component" value="Unassembled WGS sequence"/>
</dbReference>
<accession>A0AAV4SLJ6</accession>
<protein>
    <submittedName>
        <fullName evidence="2">Uncharacterized protein</fullName>
    </submittedName>
</protein>
<keyword evidence="3" id="KW-1185">Reference proteome</keyword>